<dbReference type="Proteomes" id="UP000229502">
    <property type="component" value="Unassembled WGS sequence"/>
</dbReference>
<evidence type="ECO:0000313" key="3">
    <source>
        <dbReference type="Proteomes" id="UP000229502"/>
    </source>
</evidence>
<dbReference type="Gene3D" id="3.40.50.150">
    <property type="entry name" value="Vaccinia Virus protein VP39"/>
    <property type="match status" value="1"/>
</dbReference>
<dbReference type="EMBL" id="PEWZ01000033">
    <property type="protein sequence ID" value="PIU36203.1"/>
    <property type="molecule type" value="Genomic_DNA"/>
</dbReference>
<sequence length="203" mass="23540">KNKEDIFLDPFCGSGTFLQELILLGYGNVIGSDAGVVAIKDTKVNLEWLFKNYPEIKKEDYKIELFECDARSLSSKIPPQKIDAIVTEPYLGSAKRKFFEPEQIKKEISQLEDLYLSAFQEFKKVLRDNGEVVIIFPVFRYQNQFFHLQILDKIYSLGFRSGRFLSEGVKGRELLQLQITKRNSVIFFRPGQLLSREILLFLV</sequence>
<dbReference type="PANTHER" id="PTHR14911">
    <property type="entry name" value="THUMP DOMAIN-CONTAINING"/>
    <property type="match status" value="1"/>
</dbReference>
<protein>
    <recommendedName>
        <fullName evidence="1">Methyltransferase domain-containing protein</fullName>
    </recommendedName>
</protein>
<organism evidence="2 3">
    <name type="scientific">Candidatus Shapirobacteria bacterium CG07_land_8_20_14_0_80_39_18</name>
    <dbReference type="NCBI Taxonomy" id="1974882"/>
    <lineage>
        <taxon>Bacteria</taxon>
        <taxon>Candidatus Shapironibacteriota</taxon>
    </lineage>
</organism>
<evidence type="ECO:0000259" key="1">
    <source>
        <dbReference type="Pfam" id="PF13847"/>
    </source>
</evidence>
<reference evidence="3" key="1">
    <citation type="submission" date="2017-09" db="EMBL/GenBank/DDBJ databases">
        <title>Depth-based differentiation of microbial function through sediment-hosted aquifers and enrichment of novel symbionts in the deep terrestrial subsurface.</title>
        <authorList>
            <person name="Probst A.J."/>
            <person name="Ladd B."/>
            <person name="Jarett J.K."/>
            <person name="Geller-Mcgrath D.E."/>
            <person name="Sieber C.M.K."/>
            <person name="Emerson J.B."/>
            <person name="Anantharaman K."/>
            <person name="Thomas B.C."/>
            <person name="Malmstrom R."/>
            <person name="Stieglmeier M."/>
            <person name="Klingl A."/>
            <person name="Woyke T."/>
            <person name="Ryan C.M."/>
            <person name="Banfield J.F."/>
        </authorList>
    </citation>
    <scope>NUCLEOTIDE SEQUENCE [LARGE SCALE GENOMIC DNA]</scope>
</reference>
<dbReference type="SUPFAM" id="SSF53335">
    <property type="entry name" value="S-adenosyl-L-methionine-dependent methyltransferases"/>
    <property type="match status" value="1"/>
</dbReference>
<proteinExistence type="predicted"/>
<dbReference type="InterPro" id="IPR029063">
    <property type="entry name" value="SAM-dependent_MTases_sf"/>
</dbReference>
<dbReference type="AlphaFoldDB" id="A0A2M6YS01"/>
<evidence type="ECO:0000313" key="2">
    <source>
        <dbReference type="EMBL" id="PIU36203.1"/>
    </source>
</evidence>
<accession>A0A2M6YS01</accession>
<name>A0A2M6YS01_9BACT</name>
<gene>
    <name evidence="2" type="ORF">COT03_00570</name>
</gene>
<dbReference type="Pfam" id="PF13847">
    <property type="entry name" value="Methyltransf_31"/>
    <property type="match status" value="1"/>
</dbReference>
<dbReference type="InterPro" id="IPR025714">
    <property type="entry name" value="Methyltranfer_dom"/>
</dbReference>
<dbReference type="CDD" id="cd02440">
    <property type="entry name" value="AdoMet_MTases"/>
    <property type="match status" value="1"/>
</dbReference>
<dbReference type="PRINTS" id="PR00507">
    <property type="entry name" value="N12N6MTFRASE"/>
</dbReference>
<dbReference type="PANTHER" id="PTHR14911:SF13">
    <property type="entry name" value="TRNA (GUANINE(6)-N2)-METHYLTRANSFERASE THUMP3"/>
    <property type="match status" value="1"/>
</dbReference>
<feature type="domain" description="Methyltransferase" evidence="1">
    <location>
        <begin position="2"/>
        <end position="138"/>
    </location>
</feature>
<comment type="caution">
    <text evidence="2">The sequence shown here is derived from an EMBL/GenBank/DDBJ whole genome shotgun (WGS) entry which is preliminary data.</text>
</comment>
<dbReference type="GO" id="GO:0016423">
    <property type="term" value="F:tRNA (guanine) methyltransferase activity"/>
    <property type="evidence" value="ECO:0007669"/>
    <property type="project" value="TreeGrafter"/>
</dbReference>
<feature type="non-terminal residue" evidence="2">
    <location>
        <position position="1"/>
    </location>
</feature>
<dbReference type="GO" id="GO:0030488">
    <property type="term" value="P:tRNA methylation"/>
    <property type="evidence" value="ECO:0007669"/>
    <property type="project" value="TreeGrafter"/>
</dbReference>